<accession>A0A3G4ZUK1</accession>
<dbReference type="Gene3D" id="1.50.10.10">
    <property type="match status" value="1"/>
</dbReference>
<dbReference type="InterPro" id="IPR012341">
    <property type="entry name" value="6hp_glycosidase-like_sf"/>
</dbReference>
<evidence type="ECO:0000313" key="2">
    <source>
        <dbReference type="EMBL" id="AYV78578.1"/>
    </source>
</evidence>
<dbReference type="PANTHER" id="PTHR34987">
    <property type="entry name" value="C, PUTATIVE (AFU_ORTHOLOGUE AFUA_3G02880)-RELATED"/>
    <property type="match status" value="1"/>
</dbReference>
<proteinExistence type="predicted"/>
<reference evidence="2" key="1">
    <citation type="submission" date="2018-10" db="EMBL/GenBank/DDBJ databases">
        <title>Hidden diversity of soil giant viruses.</title>
        <authorList>
            <person name="Schulz F."/>
            <person name="Alteio L."/>
            <person name="Goudeau D."/>
            <person name="Ryan E.M."/>
            <person name="Malmstrom R.R."/>
            <person name="Blanchard J."/>
            <person name="Woyke T."/>
        </authorList>
    </citation>
    <scope>NUCLEOTIDE SEQUENCE</scope>
    <source>
        <strain evidence="2">EDV1</strain>
    </source>
</reference>
<dbReference type="InterPro" id="IPR035396">
    <property type="entry name" value="Bac_rhamnosid6H"/>
</dbReference>
<dbReference type="EMBL" id="MK072084">
    <property type="protein sequence ID" value="AYV78578.1"/>
    <property type="molecule type" value="Genomic_DNA"/>
</dbReference>
<dbReference type="Pfam" id="PF17389">
    <property type="entry name" value="Bac_rhamnosid6H"/>
    <property type="match status" value="1"/>
</dbReference>
<gene>
    <name evidence="2" type="ORF">Edafosvirus19_5</name>
</gene>
<feature type="domain" description="Alpha-L-rhamnosidase six-hairpin glycosidase" evidence="1">
    <location>
        <begin position="327"/>
        <end position="470"/>
    </location>
</feature>
<organism evidence="2">
    <name type="scientific">Edafosvirus sp</name>
    <dbReference type="NCBI Taxonomy" id="2487765"/>
    <lineage>
        <taxon>Viruses</taxon>
        <taxon>Varidnaviria</taxon>
        <taxon>Bamfordvirae</taxon>
        <taxon>Nucleocytoviricota</taxon>
        <taxon>Megaviricetes</taxon>
        <taxon>Imitervirales</taxon>
        <taxon>Mimiviridae</taxon>
        <taxon>Klosneuvirinae</taxon>
    </lineage>
</organism>
<dbReference type="PANTHER" id="PTHR34987:SF2">
    <property type="entry name" value="B, PUTATIVE (AFU_ORTHOLOGUE AFUA_7G05040)-RELATED"/>
    <property type="match status" value="1"/>
</dbReference>
<sequence>MEFQFMWPRLPKTIYDIETEKILLFEHNYTKKEGKFGTVNIASNYPYELYVNNKFINDGGHRCPPREAYIDTWDIDKFVPTGDIAHIRIRLHWMNAKLSSVYHRCLFTDPFLAIATNETEINWTCRFDPSMKFGTKVCSQLPCQNIIFDEKTDETLPLELVDRSSWSLIPLPIQRCKYIPIEMKSNIITQRKLPKQKKDESEYKIDAIKNLHAFVNNHRPIPMECTTFDLGMIALHRFEIINRAKSDFVILCYSEIAEFQKAWDTGNRRKVQLVDGLIKGNDIAIPFGQRGCRYLHVVTPTGDTNIEIKVWRREYPFDFKVRKPLKNPHLEAILQASIKNLIAVVDGGVVDTCWRERAQWTGDARMSLMALMSLTNNKEIVNFVLSQIATSYNPKIGMVSGVWPVKTIDYHNPMATFHLAFCLSVIELRCTNEKAIDVVNQSIEFWKNNYLQEGILQGLPGWNFVDWDFDNQDVIGKQEGGINQPNSVCHSWWQELCDKLKIPSEINITKFNELFWTGKGYRLIAESGSGAVTLPLEIKKGKHEKKYSKKNKDGKKVITTDENIHATVAVLGSPSLLLTDKQKIQAYHYVQTLIDNKYIQEHVTPYFAFFVANALAIRSETSYGSHTFIENYYWKMVEKHGTIQERVLDDCSLAHGWSFAIVKLLA</sequence>
<evidence type="ECO:0000259" key="1">
    <source>
        <dbReference type="Pfam" id="PF17389"/>
    </source>
</evidence>
<dbReference type="GO" id="GO:0005975">
    <property type="term" value="P:carbohydrate metabolic process"/>
    <property type="evidence" value="ECO:0007669"/>
    <property type="project" value="InterPro"/>
</dbReference>
<name>A0A3G4ZUK1_9VIRU</name>
<protein>
    <recommendedName>
        <fullName evidence="1">Alpha-L-rhamnosidase six-hairpin glycosidase domain-containing protein</fullName>
    </recommendedName>
</protein>